<proteinExistence type="predicted"/>
<dbReference type="EMBL" id="CP009048">
    <property type="protein sequence ID" value="AIL62559.1"/>
    <property type="molecule type" value="Genomic_DNA"/>
</dbReference>
<evidence type="ECO:0000313" key="1">
    <source>
        <dbReference type="EMBL" id="AIL62559.1"/>
    </source>
</evidence>
<dbReference type="AlphaFoldDB" id="A0A077FEV0"/>
<gene>
    <name evidence="1" type="ORF">PSAKL28_34060</name>
</gene>
<name>A0A077FEV0_9PSED</name>
<evidence type="ECO:0000313" key="2">
    <source>
        <dbReference type="Proteomes" id="UP000028931"/>
    </source>
</evidence>
<dbReference type="RefSeq" id="WP_038616842.1">
    <property type="nucleotide sequence ID" value="NZ_CP009048.1"/>
</dbReference>
<dbReference type="HOGENOM" id="CLU_182271_0_0_6"/>
<organism evidence="1 2">
    <name type="scientific">Pseudomonas alkylphenolica</name>
    <dbReference type="NCBI Taxonomy" id="237609"/>
    <lineage>
        <taxon>Bacteria</taxon>
        <taxon>Pseudomonadati</taxon>
        <taxon>Pseudomonadota</taxon>
        <taxon>Gammaproteobacteria</taxon>
        <taxon>Pseudomonadales</taxon>
        <taxon>Pseudomonadaceae</taxon>
        <taxon>Pseudomonas</taxon>
    </lineage>
</organism>
<dbReference type="KEGG" id="palk:PSAKL28_34060"/>
<sequence length="98" mass="10863">MRFLILRRRKLGVAIPTDQLRRMQPLAGDIQISECHDAGLGRSTISAWIFGSGPGPDVFPRLLDVKITGMAQVGMNLAGIEEVDGAYYAQSWWCRVES</sequence>
<accession>A0A077FEV0</accession>
<dbReference type="OrthoDB" id="6893818at2"/>
<reference evidence="1 2" key="1">
    <citation type="submission" date="2014-07" db="EMBL/GenBank/DDBJ databases">
        <authorList>
            <person name="Lee K."/>
            <person name="Lim J.Y."/>
            <person name="Hwang I."/>
        </authorList>
    </citation>
    <scope>NUCLEOTIDE SEQUENCE [LARGE SCALE GENOMIC DNA]</scope>
    <source>
        <strain evidence="1 2">KL28</strain>
    </source>
</reference>
<dbReference type="Proteomes" id="UP000028931">
    <property type="component" value="Chromosome"/>
</dbReference>
<protein>
    <submittedName>
        <fullName evidence="1">Uncharacterized protein</fullName>
    </submittedName>
</protein>